<dbReference type="AlphaFoldDB" id="A0AAW3UQR5"/>
<comment type="caution">
    <text evidence="7">The sequence shown here is derived from an EMBL/GenBank/DDBJ whole genome shotgun (WGS) entry which is preliminary data.</text>
</comment>
<dbReference type="GO" id="GO:0003677">
    <property type="term" value="F:DNA binding"/>
    <property type="evidence" value="ECO:0007669"/>
    <property type="project" value="UniProtKB-KW"/>
</dbReference>
<dbReference type="PANTHER" id="PTHR44688:SF16">
    <property type="entry name" value="DNA-BINDING TRANSCRIPTIONAL ACTIVATOR DEVR_DOSR"/>
    <property type="match status" value="1"/>
</dbReference>
<dbReference type="Pfam" id="PF00072">
    <property type="entry name" value="Response_reg"/>
    <property type="match status" value="1"/>
</dbReference>
<dbReference type="InterPro" id="IPR036388">
    <property type="entry name" value="WH-like_DNA-bd_sf"/>
</dbReference>
<dbReference type="PANTHER" id="PTHR44688">
    <property type="entry name" value="DNA-BINDING TRANSCRIPTIONAL ACTIVATOR DEVR_DOSR"/>
    <property type="match status" value="1"/>
</dbReference>
<dbReference type="PROSITE" id="PS50043">
    <property type="entry name" value="HTH_LUXR_2"/>
    <property type="match status" value="1"/>
</dbReference>
<dbReference type="SMART" id="SM00448">
    <property type="entry name" value="REC"/>
    <property type="match status" value="1"/>
</dbReference>
<feature type="domain" description="Response regulatory" evidence="6">
    <location>
        <begin position="13"/>
        <end position="125"/>
    </location>
</feature>
<keyword evidence="3" id="KW-0804">Transcription</keyword>
<dbReference type="PROSITE" id="PS50110">
    <property type="entry name" value="RESPONSE_REGULATORY"/>
    <property type="match status" value="1"/>
</dbReference>
<sequence length="220" mass="24087">MAGQAANTDPTAIVYIVDDDPAMRASLDTLLRSVGLRVAVFASTAELRAAERENATSCLLLDVRLRGESGLVFQQAEDRPSIPIVFMTGFADIEVCRKALKGGAVDFLVKPFADQELIDAVNSALSMDAVRRTQEDTRSRLLRSFDLLTRREREVLSYVISGALNKQIASYLGLSVITVKLHRASVMRKMNASSLADLVRKSETIGVQRPVASPEIVSQY</sequence>
<evidence type="ECO:0000256" key="1">
    <source>
        <dbReference type="ARBA" id="ARBA00023015"/>
    </source>
</evidence>
<dbReference type="SMART" id="SM00421">
    <property type="entry name" value="HTH_LUXR"/>
    <property type="match status" value="1"/>
</dbReference>
<name>A0AAW3UQR5_9BURK</name>
<evidence type="ECO:0000313" key="8">
    <source>
        <dbReference type="Proteomes" id="UP000518681"/>
    </source>
</evidence>
<keyword evidence="1" id="KW-0805">Transcription regulation</keyword>
<evidence type="ECO:0000256" key="2">
    <source>
        <dbReference type="ARBA" id="ARBA00023125"/>
    </source>
</evidence>
<evidence type="ECO:0000313" key="7">
    <source>
        <dbReference type="EMBL" id="MBB6200870.1"/>
    </source>
</evidence>
<dbReference type="GO" id="GO:0000160">
    <property type="term" value="P:phosphorelay signal transduction system"/>
    <property type="evidence" value="ECO:0007669"/>
    <property type="project" value="InterPro"/>
</dbReference>
<evidence type="ECO:0000256" key="4">
    <source>
        <dbReference type="PROSITE-ProRule" id="PRU00169"/>
    </source>
</evidence>
<organism evidence="7 8">
    <name type="scientific">Paraburkholderia fungorum</name>
    <dbReference type="NCBI Taxonomy" id="134537"/>
    <lineage>
        <taxon>Bacteria</taxon>
        <taxon>Pseudomonadati</taxon>
        <taxon>Pseudomonadota</taxon>
        <taxon>Betaproteobacteria</taxon>
        <taxon>Burkholderiales</taxon>
        <taxon>Burkholderiaceae</taxon>
        <taxon>Paraburkholderia</taxon>
    </lineage>
</organism>
<dbReference type="RefSeq" id="WP_183797440.1">
    <property type="nucleotide sequence ID" value="NZ_JACIII010000004.1"/>
</dbReference>
<keyword evidence="4" id="KW-0597">Phosphoprotein</keyword>
<dbReference type="Gene3D" id="3.40.50.2300">
    <property type="match status" value="1"/>
</dbReference>
<dbReference type="Gene3D" id="1.10.10.10">
    <property type="entry name" value="Winged helix-like DNA-binding domain superfamily/Winged helix DNA-binding domain"/>
    <property type="match status" value="1"/>
</dbReference>
<dbReference type="Pfam" id="PF00196">
    <property type="entry name" value="GerE"/>
    <property type="match status" value="1"/>
</dbReference>
<gene>
    <name evidence="7" type="ORF">GGD69_001719</name>
</gene>
<dbReference type="CDD" id="cd06170">
    <property type="entry name" value="LuxR_C_like"/>
    <property type="match status" value="1"/>
</dbReference>
<feature type="modified residue" description="4-aspartylphosphate" evidence="4">
    <location>
        <position position="62"/>
    </location>
</feature>
<dbReference type="SUPFAM" id="SSF46894">
    <property type="entry name" value="C-terminal effector domain of the bipartite response regulators"/>
    <property type="match status" value="1"/>
</dbReference>
<dbReference type="EMBL" id="JACIIK010000003">
    <property type="protein sequence ID" value="MBB6200870.1"/>
    <property type="molecule type" value="Genomic_DNA"/>
</dbReference>
<dbReference type="InterPro" id="IPR011006">
    <property type="entry name" value="CheY-like_superfamily"/>
</dbReference>
<evidence type="ECO:0000259" key="5">
    <source>
        <dbReference type="PROSITE" id="PS50043"/>
    </source>
</evidence>
<dbReference type="PROSITE" id="PS00622">
    <property type="entry name" value="HTH_LUXR_1"/>
    <property type="match status" value="1"/>
</dbReference>
<dbReference type="SUPFAM" id="SSF52172">
    <property type="entry name" value="CheY-like"/>
    <property type="match status" value="1"/>
</dbReference>
<dbReference type="InterPro" id="IPR000792">
    <property type="entry name" value="Tscrpt_reg_LuxR_C"/>
</dbReference>
<protein>
    <submittedName>
        <fullName evidence="7">FixJ family two-component response regulator</fullName>
    </submittedName>
</protein>
<feature type="domain" description="HTH luxR-type" evidence="5">
    <location>
        <begin position="141"/>
        <end position="206"/>
    </location>
</feature>
<dbReference type="PRINTS" id="PR00038">
    <property type="entry name" value="HTHLUXR"/>
</dbReference>
<dbReference type="InterPro" id="IPR016032">
    <property type="entry name" value="Sig_transdc_resp-reg_C-effctor"/>
</dbReference>
<accession>A0AAW3UQR5</accession>
<dbReference type="InterPro" id="IPR001789">
    <property type="entry name" value="Sig_transdc_resp-reg_receiver"/>
</dbReference>
<evidence type="ECO:0000259" key="6">
    <source>
        <dbReference type="PROSITE" id="PS50110"/>
    </source>
</evidence>
<keyword evidence="2" id="KW-0238">DNA-binding</keyword>
<proteinExistence type="predicted"/>
<dbReference type="Proteomes" id="UP000518681">
    <property type="component" value="Unassembled WGS sequence"/>
</dbReference>
<dbReference type="GO" id="GO:0006355">
    <property type="term" value="P:regulation of DNA-templated transcription"/>
    <property type="evidence" value="ECO:0007669"/>
    <property type="project" value="InterPro"/>
</dbReference>
<reference evidence="7 8" key="1">
    <citation type="submission" date="2020-08" db="EMBL/GenBank/DDBJ databases">
        <title>Genomic Encyclopedia of Type Strains, Phase IV (KMG-V): Genome sequencing to study the core and pangenomes of soil and plant-associated prokaryotes.</title>
        <authorList>
            <person name="Whitman W."/>
        </authorList>
    </citation>
    <scope>NUCLEOTIDE SEQUENCE [LARGE SCALE GENOMIC DNA]</scope>
    <source>
        <strain evidence="7 8">SEMIA 4013</strain>
    </source>
</reference>
<evidence type="ECO:0000256" key="3">
    <source>
        <dbReference type="ARBA" id="ARBA00023163"/>
    </source>
</evidence>